<dbReference type="GO" id="GO:0034440">
    <property type="term" value="P:lipid oxidation"/>
    <property type="evidence" value="ECO:0007669"/>
    <property type="project" value="InterPro"/>
</dbReference>
<dbReference type="PROSITE" id="PS51393">
    <property type="entry name" value="LIPOXYGENASE_3"/>
    <property type="match status" value="1"/>
</dbReference>
<dbReference type="Pfam" id="PF00305">
    <property type="entry name" value="Lipoxygenase"/>
    <property type="match status" value="1"/>
</dbReference>
<dbReference type="PROSITE" id="PS00711">
    <property type="entry name" value="LIPOXYGENASE_1"/>
    <property type="match status" value="1"/>
</dbReference>
<keyword evidence="12" id="KW-1185">Reference proteome</keyword>
<feature type="region of interest" description="Disordered" evidence="8">
    <location>
        <begin position="56"/>
        <end position="91"/>
    </location>
</feature>
<evidence type="ECO:0000256" key="7">
    <source>
        <dbReference type="RuleBase" id="RU003974"/>
    </source>
</evidence>
<evidence type="ECO:0000256" key="4">
    <source>
        <dbReference type="ARBA" id="ARBA00023002"/>
    </source>
</evidence>
<evidence type="ECO:0000256" key="3">
    <source>
        <dbReference type="ARBA" id="ARBA00022964"/>
    </source>
</evidence>
<comment type="cofactor">
    <cofactor evidence="6">
        <name>Fe cation</name>
        <dbReference type="ChEBI" id="CHEBI:24875"/>
    </cofactor>
    <text evidence="6">Binds 1 Fe cation per subunit.</text>
</comment>
<dbReference type="AlphaFoldDB" id="A0A3B3T9G5"/>
<dbReference type="InterPro" id="IPR013819">
    <property type="entry name" value="LipOase_C"/>
</dbReference>
<reference evidence="11" key="1">
    <citation type="submission" date="2025-08" db="UniProtKB">
        <authorList>
            <consortium name="Ensembl"/>
        </authorList>
    </citation>
    <scope>IDENTIFICATION</scope>
</reference>
<keyword evidence="9" id="KW-0732">Signal</keyword>
<dbReference type="GO" id="GO:0016702">
    <property type="term" value="F:oxidoreductase activity, acting on single donors with incorporation of molecular oxygen, incorporation of two atoms of oxygen"/>
    <property type="evidence" value="ECO:0007669"/>
    <property type="project" value="InterPro"/>
</dbReference>
<dbReference type="GeneTree" id="ENSGT00940000162032"/>
<feature type="binding site" evidence="6">
    <location>
        <position position="384"/>
    </location>
    <ligand>
        <name>Fe cation</name>
        <dbReference type="ChEBI" id="CHEBI:24875"/>
        <note>catalytic</note>
    </ligand>
</feature>
<keyword evidence="4 7" id="KW-0560">Oxidoreductase</keyword>
<name>A0A3B3T9G5_9TELE</name>
<evidence type="ECO:0000313" key="11">
    <source>
        <dbReference type="Ensembl" id="ENSPKIP00000039877.1"/>
    </source>
</evidence>
<dbReference type="Ensembl" id="ENSPKIT00000020890.1">
    <property type="protein sequence ID" value="ENSPKIP00000039877.1"/>
    <property type="gene ID" value="ENSPKIG00000017071.1"/>
</dbReference>
<evidence type="ECO:0000256" key="1">
    <source>
        <dbReference type="ARBA" id="ARBA00009419"/>
    </source>
</evidence>
<comment type="similarity">
    <text evidence="1 7">Belongs to the lipoxygenase family.</text>
</comment>
<dbReference type="InterPro" id="IPR036226">
    <property type="entry name" value="LipOase_C_sf"/>
</dbReference>
<keyword evidence="2 6" id="KW-0479">Metal-binding</keyword>
<dbReference type="InterPro" id="IPR000907">
    <property type="entry name" value="LipOase"/>
</dbReference>
<evidence type="ECO:0000256" key="6">
    <source>
        <dbReference type="PIRSR" id="PIRSR601885-1"/>
    </source>
</evidence>
<feature type="chain" id="PRO_5017249533" description="Lipoxygenase domain-containing protein" evidence="9">
    <location>
        <begin position="20"/>
        <end position="497"/>
    </location>
</feature>
<dbReference type="PANTHER" id="PTHR11771">
    <property type="entry name" value="LIPOXYGENASE"/>
    <property type="match status" value="1"/>
</dbReference>
<dbReference type="InterPro" id="IPR001885">
    <property type="entry name" value="LipOase_mml"/>
</dbReference>
<evidence type="ECO:0000256" key="9">
    <source>
        <dbReference type="SAM" id="SignalP"/>
    </source>
</evidence>
<sequence>MVLIKMVLCFLSKVSLSNGFQFFFQELYGWISPPLSPTRVAWGTGVNPRDLRKIRGTPLQRGNQETVAPDRNPHEHVESMQTPHRKDPGLNPGPSCSNTFSLMSLAKPHSSGIISALSSEKRSKLVNKMQGRNAPNPTASPKYSQNKSRWNPFNGLIRFLIIFVEKMFRKLNPVHTSDLPSYVAEGQFPMLRENLWFGPLKHLTLFKNFMAVTIQTLLRRLSNFGRTWSKIDDIKRVFLFPSKRAVYISENWKDDAFFGSQFLNGCNPGMIEKCIEIPEKIPGIIKVYPNIKELIQNGKIYMVDYKLLDDVKEAVIDGHQQHLAAPIVLLQEKDKGLMPIAIQLKQEPGKENPIFTPNDKPEAWLLAKIWVRNSDFYLHQLISHFLRTHLLAEVFFFSIFTSLHDHHPILRIFAATGRYTTPINVAARAALLNNTGFFMKYTALGKDVQYELLQRAFSQVTYKSLCLPDNLESRGVQNLMHYYYGEDALAIWGAISK</sequence>
<reference evidence="11" key="2">
    <citation type="submission" date="2025-09" db="UniProtKB">
        <authorList>
            <consortium name="Ensembl"/>
        </authorList>
    </citation>
    <scope>IDENTIFICATION</scope>
</reference>
<evidence type="ECO:0000256" key="8">
    <source>
        <dbReference type="SAM" id="MobiDB-lite"/>
    </source>
</evidence>
<dbReference type="Gene3D" id="1.20.245.10">
    <property type="entry name" value="Lipoxygenase-1, Domain 5"/>
    <property type="match status" value="1"/>
</dbReference>
<dbReference type="Proteomes" id="UP000261540">
    <property type="component" value="Unplaced"/>
</dbReference>
<dbReference type="PRINTS" id="PR00467">
    <property type="entry name" value="MAMLPOXGNASE"/>
</dbReference>
<accession>A0A3B3T9G5</accession>
<proteinExistence type="inferred from homology"/>
<evidence type="ECO:0000256" key="5">
    <source>
        <dbReference type="ARBA" id="ARBA00023004"/>
    </source>
</evidence>
<keyword evidence="3 7" id="KW-0223">Dioxygenase</keyword>
<dbReference type="STRING" id="1676925.ENSPKIP00000039877"/>
<keyword evidence="5 6" id="KW-0408">Iron</keyword>
<feature type="compositionally biased region" description="Basic and acidic residues" evidence="8">
    <location>
        <begin position="71"/>
        <end position="88"/>
    </location>
</feature>
<dbReference type="PRINTS" id="PR00087">
    <property type="entry name" value="LIPOXYGENASE"/>
</dbReference>
<evidence type="ECO:0000259" key="10">
    <source>
        <dbReference type="PROSITE" id="PS51393"/>
    </source>
</evidence>
<dbReference type="InterPro" id="IPR020833">
    <property type="entry name" value="LipOase_Fe_BS"/>
</dbReference>
<feature type="signal peptide" evidence="9">
    <location>
        <begin position="1"/>
        <end position="19"/>
    </location>
</feature>
<organism evidence="11 12">
    <name type="scientific">Paramormyrops kingsleyae</name>
    <dbReference type="NCBI Taxonomy" id="1676925"/>
    <lineage>
        <taxon>Eukaryota</taxon>
        <taxon>Metazoa</taxon>
        <taxon>Chordata</taxon>
        <taxon>Craniata</taxon>
        <taxon>Vertebrata</taxon>
        <taxon>Euteleostomi</taxon>
        <taxon>Actinopterygii</taxon>
        <taxon>Neopterygii</taxon>
        <taxon>Teleostei</taxon>
        <taxon>Osteoglossocephala</taxon>
        <taxon>Osteoglossomorpha</taxon>
        <taxon>Osteoglossiformes</taxon>
        <taxon>Mormyridae</taxon>
        <taxon>Paramormyrops</taxon>
    </lineage>
</organism>
<dbReference type="SUPFAM" id="SSF48484">
    <property type="entry name" value="Lipoxigenase"/>
    <property type="match status" value="1"/>
</dbReference>
<dbReference type="GO" id="GO:0005506">
    <property type="term" value="F:iron ion binding"/>
    <property type="evidence" value="ECO:0007669"/>
    <property type="project" value="InterPro"/>
</dbReference>
<evidence type="ECO:0000313" key="12">
    <source>
        <dbReference type="Proteomes" id="UP000261540"/>
    </source>
</evidence>
<evidence type="ECO:0000256" key="2">
    <source>
        <dbReference type="ARBA" id="ARBA00022723"/>
    </source>
</evidence>
<protein>
    <recommendedName>
        <fullName evidence="10">Lipoxygenase domain-containing protein</fullName>
    </recommendedName>
</protein>
<dbReference type="Gene3D" id="3.10.450.60">
    <property type="match status" value="1"/>
</dbReference>
<feature type="domain" description="Lipoxygenase" evidence="10">
    <location>
        <begin position="197"/>
        <end position="497"/>
    </location>
</feature>
<feature type="binding site" evidence="6">
    <location>
        <position position="389"/>
    </location>
    <ligand>
        <name>Fe cation</name>
        <dbReference type="ChEBI" id="CHEBI:24875"/>
        <note>catalytic</note>
    </ligand>
</feature>